<dbReference type="PROSITE" id="PS00409">
    <property type="entry name" value="PROKAR_NTER_METHYL"/>
    <property type="match status" value="1"/>
</dbReference>
<name>A0A378JKU0_9GAMM</name>
<keyword evidence="1" id="KW-0472">Membrane</keyword>
<evidence type="ECO:0000313" key="2">
    <source>
        <dbReference type="EMBL" id="STX50730.1"/>
    </source>
</evidence>
<organism evidence="2 3">
    <name type="scientific">Legionella busanensis</name>
    <dbReference type="NCBI Taxonomy" id="190655"/>
    <lineage>
        <taxon>Bacteria</taxon>
        <taxon>Pseudomonadati</taxon>
        <taxon>Pseudomonadota</taxon>
        <taxon>Gammaproteobacteria</taxon>
        <taxon>Legionellales</taxon>
        <taxon>Legionellaceae</taxon>
        <taxon>Legionella</taxon>
    </lineage>
</organism>
<dbReference type="EMBL" id="UGOD01000001">
    <property type="protein sequence ID" value="STX50730.1"/>
    <property type="molecule type" value="Genomic_DNA"/>
</dbReference>
<proteinExistence type="predicted"/>
<feature type="transmembrane region" description="Helical" evidence="1">
    <location>
        <begin position="6"/>
        <end position="25"/>
    </location>
</feature>
<reference evidence="2 3" key="1">
    <citation type="submission" date="2018-06" db="EMBL/GenBank/DDBJ databases">
        <authorList>
            <consortium name="Pathogen Informatics"/>
            <person name="Doyle S."/>
        </authorList>
    </citation>
    <scope>NUCLEOTIDE SEQUENCE [LARGE SCALE GENOMIC DNA]</scope>
    <source>
        <strain evidence="2 3">NCTC13316</strain>
    </source>
</reference>
<dbReference type="InterPro" id="IPR012902">
    <property type="entry name" value="N_methyl_site"/>
</dbReference>
<evidence type="ECO:0000313" key="3">
    <source>
        <dbReference type="Proteomes" id="UP000254794"/>
    </source>
</evidence>
<keyword evidence="1" id="KW-1133">Transmembrane helix</keyword>
<evidence type="ECO:0000256" key="1">
    <source>
        <dbReference type="SAM" id="Phobius"/>
    </source>
</evidence>
<keyword evidence="3" id="KW-1185">Reference proteome</keyword>
<dbReference type="Proteomes" id="UP000254794">
    <property type="component" value="Unassembled WGS sequence"/>
</dbReference>
<dbReference type="RefSeq" id="WP_160116149.1">
    <property type="nucleotide sequence ID" value="NZ_CAAAHP010000004.1"/>
</dbReference>
<accession>A0A378JKU0</accession>
<gene>
    <name evidence="2" type="ORF">NCTC13316_00817</name>
</gene>
<keyword evidence="1" id="KW-0812">Transmembrane</keyword>
<dbReference type="OrthoDB" id="9880304at2"/>
<dbReference type="AlphaFoldDB" id="A0A378JKU0"/>
<protein>
    <submittedName>
        <fullName evidence="2">Tfp pilus assembly protein PilV</fullName>
    </submittedName>
</protein>
<dbReference type="Pfam" id="PF07963">
    <property type="entry name" value="N_methyl"/>
    <property type="match status" value="1"/>
</dbReference>
<dbReference type="NCBIfam" id="TIGR02532">
    <property type="entry name" value="IV_pilin_GFxxxE"/>
    <property type="match status" value="1"/>
</dbReference>
<sequence>MQRGFSLIEVLVSLFIISATIFSLITQQLHHSLLSNEILRQWTKFVNTTNLIEQPPPQSIKVS</sequence>